<gene>
    <name evidence="2" type="ORF">H6G03_20530</name>
</gene>
<protein>
    <submittedName>
        <fullName evidence="2">Uncharacterized protein</fullName>
    </submittedName>
</protein>
<reference evidence="2" key="2">
    <citation type="submission" date="2020-08" db="EMBL/GenBank/DDBJ databases">
        <authorList>
            <person name="Chen M."/>
            <person name="Teng W."/>
            <person name="Zhao L."/>
            <person name="Hu C."/>
            <person name="Zhou Y."/>
            <person name="Han B."/>
            <person name="Song L."/>
            <person name="Shu W."/>
        </authorList>
    </citation>
    <scope>NUCLEOTIDE SEQUENCE</scope>
    <source>
        <strain evidence="2">FACHB-1375</strain>
    </source>
</reference>
<dbReference type="AlphaFoldDB" id="A0A926VGC9"/>
<evidence type="ECO:0000313" key="3">
    <source>
        <dbReference type="Proteomes" id="UP000641646"/>
    </source>
</evidence>
<dbReference type="EMBL" id="JACJPW010000055">
    <property type="protein sequence ID" value="MBD2183415.1"/>
    <property type="molecule type" value="Genomic_DNA"/>
</dbReference>
<keyword evidence="3" id="KW-1185">Reference proteome</keyword>
<feature type="region of interest" description="Disordered" evidence="1">
    <location>
        <begin position="34"/>
        <end position="55"/>
    </location>
</feature>
<feature type="compositionally biased region" description="Polar residues" evidence="1">
    <location>
        <begin position="39"/>
        <end position="51"/>
    </location>
</feature>
<reference evidence="2" key="1">
    <citation type="journal article" date="2015" name="ISME J.">
        <title>Draft Genome Sequence of Streptomyces incarnatus NRRL8089, which Produces the Nucleoside Antibiotic Sinefungin.</title>
        <authorList>
            <person name="Oshima K."/>
            <person name="Hattori M."/>
            <person name="Shimizu H."/>
            <person name="Fukuda K."/>
            <person name="Nemoto M."/>
            <person name="Inagaki K."/>
            <person name="Tamura T."/>
        </authorList>
    </citation>
    <scope>NUCLEOTIDE SEQUENCE</scope>
    <source>
        <strain evidence="2">FACHB-1375</strain>
    </source>
</reference>
<organism evidence="2 3">
    <name type="scientific">Aerosakkonema funiforme FACHB-1375</name>
    <dbReference type="NCBI Taxonomy" id="2949571"/>
    <lineage>
        <taxon>Bacteria</taxon>
        <taxon>Bacillati</taxon>
        <taxon>Cyanobacteriota</taxon>
        <taxon>Cyanophyceae</taxon>
        <taxon>Oscillatoriophycideae</taxon>
        <taxon>Aerosakkonematales</taxon>
        <taxon>Aerosakkonemataceae</taxon>
        <taxon>Aerosakkonema</taxon>
    </lineage>
</organism>
<accession>A0A926VGC9</accession>
<evidence type="ECO:0000313" key="2">
    <source>
        <dbReference type="EMBL" id="MBD2183415.1"/>
    </source>
</evidence>
<name>A0A926VGC9_9CYAN</name>
<dbReference type="Proteomes" id="UP000641646">
    <property type="component" value="Unassembled WGS sequence"/>
</dbReference>
<comment type="caution">
    <text evidence="2">The sequence shown here is derived from an EMBL/GenBank/DDBJ whole genome shotgun (WGS) entry which is preliminary data.</text>
</comment>
<dbReference type="RefSeq" id="WP_190467693.1">
    <property type="nucleotide sequence ID" value="NZ_JACJPW010000055.1"/>
</dbReference>
<proteinExistence type="predicted"/>
<evidence type="ECO:0000256" key="1">
    <source>
        <dbReference type="SAM" id="MobiDB-lite"/>
    </source>
</evidence>
<sequence>MDRHKQNQRREAAKAFMASLDEFENFLAPDAGEALASTPEVSNAASPSRRQASPMPIELDVLEQAAADIEDFMQRGKK</sequence>